<name>A0A0U3AKR8_9ALTE</name>
<dbReference type="AlphaFoldDB" id="A0A0U3AKR8"/>
<gene>
    <name evidence="2" type="ORF">AT746_09995</name>
</gene>
<protein>
    <recommendedName>
        <fullName evidence="1">YchJ-like middle NTF2-like domain-containing protein</fullName>
    </recommendedName>
</protein>
<feature type="domain" description="YchJ-like middle NTF2-like" evidence="1">
    <location>
        <begin position="1"/>
        <end position="96"/>
    </location>
</feature>
<dbReference type="EMBL" id="CP013650">
    <property type="protein sequence ID" value="ALS98562.1"/>
    <property type="molecule type" value="Genomic_DNA"/>
</dbReference>
<dbReference type="InterPro" id="IPR048469">
    <property type="entry name" value="YchJ-like_M"/>
</dbReference>
<dbReference type="PANTHER" id="PTHR33747">
    <property type="entry name" value="UPF0225 PROTEIN SCO1677"/>
    <property type="match status" value="1"/>
</dbReference>
<evidence type="ECO:0000313" key="3">
    <source>
        <dbReference type="Proteomes" id="UP000068447"/>
    </source>
</evidence>
<proteinExistence type="predicted"/>
<evidence type="ECO:0000313" key="2">
    <source>
        <dbReference type="EMBL" id="ALS98562.1"/>
    </source>
</evidence>
<dbReference type="PANTHER" id="PTHR33747:SF1">
    <property type="entry name" value="ADENYLATE CYCLASE-ASSOCIATED CAP C-TERMINAL DOMAIN-CONTAINING PROTEIN"/>
    <property type="match status" value="1"/>
</dbReference>
<dbReference type="KEGG" id="lal:AT746_09995"/>
<reference evidence="2 3" key="1">
    <citation type="submission" date="2015-12" db="EMBL/GenBank/DDBJ databases">
        <title>Complete genome of Lacimicrobium alkaliphilum KCTC 32984.</title>
        <authorList>
            <person name="Kim S.-G."/>
            <person name="Lee Y.-J."/>
        </authorList>
    </citation>
    <scope>NUCLEOTIDE SEQUENCE [LARGE SCALE GENOMIC DNA]</scope>
    <source>
        <strain evidence="2 3">YelD216</strain>
    </source>
</reference>
<sequence length="127" mass="14650">MRSRYSAFARGDVTYIVNTQTALPVKASREELEQDLTAVQWLKLEVLSHTVVSQTKALVEFCAYALSVTGNQKQLIQHHEHSEFYRQDQQWLYKQGQIMPDSGQIKWPRNHQCVCGSGRKYKQCCGD</sequence>
<evidence type="ECO:0000259" key="1">
    <source>
        <dbReference type="Pfam" id="PF17775"/>
    </source>
</evidence>
<accession>A0A0U3AKR8</accession>
<dbReference type="SUPFAM" id="SSF103642">
    <property type="entry name" value="Sec-C motif"/>
    <property type="match status" value="1"/>
</dbReference>
<dbReference type="Pfam" id="PF17775">
    <property type="entry name" value="YchJ_M-like"/>
    <property type="match status" value="1"/>
</dbReference>
<dbReference type="InterPro" id="IPR004027">
    <property type="entry name" value="SEC_C_motif"/>
</dbReference>
<dbReference type="SUPFAM" id="SSF54427">
    <property type="entry name" value="NTF2-like"/>
    <property type="match status" value="1"/>
</dbReference>
<dbReference type="Proteomes" id="UP000068447">
    <property type="component" value="Chromosome"/>
</dbReference>
<dbReference type="Pfam" id="PF02810">
    <property type="entry name" value="SEC-C"/>
    <property type="match status" value="1"/>
</dbReference>
<keyword evidence="3" id="KW-1185">Reference proteome</keyword>
<dbReference type="InterPro" id="IPR032710">
    <property type="entry name" value="NTF2-like_dom_sf"/>
</dbReference>
<dbReference type="STRING" id="1526571.AT746_09995"/>
<dbReference type="Gene3D" id="3.10.450.50">
    <property type="match status" value="1"/>
</dbReference>
<organism evidence="2 3">
    <name type="scientific">Lacimicrobium alkaliphilum</name>
    <dbReference type="NCBI Taxonomy" id="1526571"/>
    <lineage>
        <taxon>Bacteria</taxon>
        <taxon>Pseudomonadati</taxon>
        <taxon>Pseudomonadota</taxon>
        <taxon>Gammaproteobacteria</taxon>
        <taxon>Alteromonadales</taxon>
        <taxon>Alteromonadaceae</taxon>
        <taxon>Lacimicrobium</taxon>
    </lineage>
</organism>